<dbReference type="GO" id="GO:0016226">
    <property type="term" value="P:iron-sulfur cluster assembly"/>
    <property type="evidence" value="ECO:0007669"/>
    <property type="project" value="TreeGrafter"/>
</dbReference>
<dbReference type="NCBIfam" id="TIGR03317">
    <property type="entry name" value="ygfZ_signature"/>
    <property type="match status" value="1"/>
</dbReference>
<dbReference type="SUPFAM" id="SSF101790">
    <property type="entry name" value="Aminomethyltransferase beta-barrel domain"/>
    <property type="match status" value="1"/>
</dbReference>
<dbReference type="PANTHER" id="PTHR22602:SF0">
    <property type="entry name" value="TRANSFERASE CAF17, MITOCHONDRIAL-RELATED"/>
    <property type="match status" value="1"/>
</dbReference>
<dbReference type="InterPro" id="IPR017703">
    <property type="entry name" value="YgfZ/GCV_T_CS"/>
</dbReference>
<organism evidence="1 2">
    <name type="scientific">Proteobacteria bacterium 228</name>
    <dbReference type="NCBI Taxonomy" id="2083153"/>
    <lineage>
        <taxon>Bacteria</taxon>
        <taxon>Pseudomonadati</taxon>
        <taxon>Pseudomonadota</taxon>
    </lineage>
</organism>
<dbReference type="AlphaFoldDB" id="A0A2S5KM55"/>
<proteinExistence type="predicted"/>
<dbReference type="InterPro" id="IPR029043">
    <property type="entry name" value="GcvT/YgfZ_C"/>
</dbReference>
<comment type="caution">
    <text evidence="1">The sequence shown here is derived from an EMBL/GenBank/DDBJ whole genome shotgun (WGS) entry which is preliminary data.</text>
</comment>
<gene>
    <name evidence="1" type="ORF">C4K68_18480</name>
</gene>
<evidence type="ECO:0000313" key="2">
    <source>
        <dbReference type="Proteomes" id="UP000238196"/>
    </source>
</evidence>
<name>A0A2S5KM55_9PROT</name>
<dbReference type="SUPFAM" id="SSF103025">
    <property type="entry name" value="Folate-binding domain"/>
    <property type="match status" value="1"/>
</dbReference>
<reference evidence="1 2" key="1">
    <citation type="submission" date="2018-02" db="EMBL/GenBank/DDBJ databases">
        <title>novel marine gammaproteobacteria from coastal saline agro ecosystem.</title>
        <authorList>
            <person name="Krishnan R."/>
            <person name="Ramesh Kumar N."/>
        </authorList>
    </citation>
    <scope>NUCLEOTIDE SEQUENCE [LARGE SCALE GENOMIC DNA]</scope>
    <source>
        <strain evidence="1 2">228</strain>
    </source>
</reference>
<dbReference type="Proteomes" id="UP000238196">
    <property type="component" value="Unassembled WGS sequence"/>
</dbReference>
<dbReference type="EMBL" id="PRLP01000065">
    <property type="protein sequence ID" value="PPC75878.1"/>
    <property type="molecule type" value="Genomic_DNA"/>
</dbReference>
<dbReference type="Gene3D" id="3.30.70.1400">
    <property type="entry name" value="Aminomethyltransferase beta-barrel domains"/>
    <property type="match status" value="1"/>
</dbReference>
<dbReference type="Gene3D" id="2.40.30.160">
    <property type="match status" value="1"/>
</dbReference>
<dbReference type="PANTHER" id="PTHR22602">
    <property type="entry name" value="TRANSFERASE CAF17, MITOCHONDRIAL-RELATED"/>
    <property type="match status" value="1"/>
</dbReference>
<dbReference type="OrthoDB" id="9796287at2"/>
<sequence>MLNSIAAVNKPRILYLSPPVPKRRLTMNSFWQAFLEQQGAAWNHDGFQTNFATPPADRPWLMDLSYQGILGCDGEAAEKFLQGQLTCNVAALNASTSGLGGLCNPKGSLLSLFRLLKSDSGYLFGMRRELVEPTKAVLSKYIVFFKAQLQDRSDEVIRLGLAGKGADNILYALFDAAPEHVDDVLTIDGGWIIRVAGEQPRFELWLQPEVAKKLWVPLTEHANLASSEHWEALEIAAALPDLTLATREQHIPQMMNLQAIGGVSFKKGCYTGQEIVARMQYLGKLKRHLFRAEVSTSSRPSAGQTIHCQSKEDLGQVVRVAQLSDGRYALLAVLYKQEAEGEPCWLAGDESAVLDIQPLPYTIDPEVFERNRPKL</sequence>
<accession>A0A2S5KM55</accession>
<dbReference type="InterPro" id="IPR045179">
    <property type="entry name" value="YgfZ/GcvT"/>
</dbReference>
<dbReference type="Gene3D" id="3.30.70.1630">
    <property type="match status" value="1"/>
</dbReference>
<evidence type="ECO:0000313" key="1">
    <source>
        <dbReference type="EMBL" id="PPC75878.1"/>
    </source>
</evidence>
<protein>
    <submittedName>
        <fullName evidence="1">Folate-binding protein</fullName>
    </submittedName>
</protein>